<gene>
    <name evidence="7" type="ORF">KQ656_01710</name>
</gene>
<dbReference type="Proteomes" id="UP000770161">
    <property type="component" value="Unassembled WGS sequence"/>
</dbReference>
<keyword evidence="2 5" id="KW-0812">Transmembrane</keyword>
<evidence type="ECO:0000256" key="2">
    <source>
        <dbReference type="ARBA" id="ARBA00022692"/>
    </source>
</evidence>
<keyword evidence="8" id="KW-1185">Reference proteome</keyword>
<evidence type="ECO:0000313" key="8">
    <source>
        <dbReference type="Proteomes" id="UP000770161"/>
    </source>
</evidence>
<feature type="transmembrane region" description="Helical" evidence="5">
    <location>
        <begin position="115"/>
        <end position="134"/>
    </location>
</feature>
<feature type="transmembrane region" description="Helical" evidence="5">
    <location>
        <begin position="21"/>
        <end position="38"/>
    </location>
</feature>
<protein>
    <submittedName>
        <fullName evidence="7">FUSC family protein</fullName>
    </submittedName>
</protein>
<evidence type="ECO:0000259" key="6">
    <source>
        <dbReference type="Pfam" id="PF13515"/>
    </source>
</evidence>
<feature type="transmembrane region" description="Helical" evidence="5">
    <location>
        <begin position="44"/>
        <end position="62"/>
    </location>
</feature>
<dbReference type="EMBL" id="JAHLZN010000002">
    <property type="protein sequence ID" value="MBU6112650.1"/>
    <property type="molecule type" value="Genomic_DNA"/>
</dbReference>
<dbReference type="Pfam" id="PF13515">
    <property type="entry name" value="FUSC_2"/>
    <property type="match status" value="1"/>
</dbReference>
<feature type="domain" description="Integral membrane bound transporter" evidence="6">
    <location>
        <begin position="345"/>
        <end position="469"/>
    </location>
</feature>
<feature type="transmembrane region" description="Helical" evidence="5">
    <location>
        <begin position="453"/>
        <end position="475"/>
    </location>
</feature>
<feature type="transmembrane region" description="Helical" evidence="5">
    <location>
        <begin position="140"/>
        <end position="162"/>
    </location>
</feature>
<accession>A0ABS6GTE7</accession>
<evidence type="ECO:0000256" key="3">
    <source>
        <dbReference type="ARBA" id="ARBA00022989"/>
    </source>
</evidence>
<reference evidence="7 8" key="1">
    <citation type="submission" date="2021-06" db="EMBL/GenBank/DDBJ databases">
        <title>Staphylococcus lentus K169 genome sequencing.</title>
        <authorList>
            <person name="Sundareshan S."/>
            <person name="Akhila D.S."/>
            <person name="Prachi D."/>
            <person name="Sivakumar R."/>
            <person name="Rajendhran J."/>
            <person name="Isloor S."/>
            <person name="Hegde N.R."/>
        </authorList>
    </citation>
    <scope>NUCLEOTIDE SEQUENCE [LARGE SCALE GENOMIC DNA]</scope>
    <source>
        <strain evidence="7 8">K169</strain>
    </source>
</reference>
<sequence>MKKYFEVMFKVNMQNIAIKKAIMQAIIVFTILSTSVIVGRFDLGLTALLGSFSHIYIINGSYPSRIRKVITVSIMLSICLMLGSITITTPFLYAFVLGLIGMSAHFILKSLQVPGPSSLFFILTYSIASIMPIAPEDFLLRGSLVLCGGLVSALVVMVDAFFNHKKPETESVLNIYKNLSYLVENFKGERFNKARSKTLNTINQATLTLTTAKAFWNNKRDYNRLLLLKEKADEIWSECLELSSRGYESLPNEISVALNYICERLEGKSDLNYDIKYYNGDDPYINELVKLIYDAEALLNENELQIGKKIIHHKPMYSKTIKENFSKDSLVLMQSIQYGIILFVSVIIAFGIGFERAYWIPVSCCSVLLGTSSLSTIQRAFQRTLGTIIGTLVAVVILYFEPSTWPIVILMAILMAAAELLIAVNYTIAVTFITPNVLLMSAAITKHFDTYLILPRITDVMIGSAIGLIGVLIVGRKQASKKLPKTIINTLRIQSQLLHTLFSSNKYHINLIDTLLIREMQTEIMNTKAMYQAALNEIDNDVKKIEYVYPIIFTVEHLAFTLDQAYRRGNLSTLTDEEIGLYLTTYENICKKVEFNVRYDIIELPKLKEFQSIRNELMKLQNLIGYKAET</sequence>
<name>A0ABS6GTE7_MAMLE</name>
<evidence type="ECO:0000313" key="7">
    <source>
        <dbReference type="EMBL" id="MBU6112650.1"/>
    </source>
</evidence>
<evidence type="ECO:0000256" key="1">
    <source>
        <dbReference type="ARBA" id="ARBA00004141"/>
    </source>
</evidence>
<keyword evidence="3 5" id="KW-1133">Transmembrane helix</keyword>
<feature type="transmembrane region" description="Helical" evidence="5">
    <location>
        <begin position="380"/>
        <end position="400"/>
    </location>
</feature>
<evidence type="ECO:0000256" key="5">
    <source>
        <dbReference type="SAM" id="Phobius"/>
    </source>
</evidence>
<keyword evidence="4 5" id="KW-0472">Membrane</keyword>
<comment type="subcellular location">
    <subcellularLocation>
        <location evidence="1">Membrane</location>
        <topology evidence="1">Multi-pass membrane protein</topology>
    </subcellularLocation>
</comment>
<feature type="transmembrane region" description="Helical" evidence="5">
    <location>
        <begin position="407"/>
        <end position="433"/>
    </location>
</feature>
<proteinExistence type="predicted"/>
<evidence type="ECO:0000256" key="4">
    <source>
        <dbReference type="ARBA" id="ARBA00023136"/>
    </source>
</evidence>
<organism evidence="7 8">
    <name type="scientific">Mammaliicoccus lentus</name>
    <name type="common">Staphylococcus lentus</name>
    <dbReference type="NCBI Taxonomy" id="42858"/>
    <lineage>
        <taxon>Bacteria</taxon>
        <taxon>Bacillati</taxon>
        <taxon>Bacillota</taxon>
        <taxon>Bacilli</taxon>
        <taxon>Bacillales</taxon>
        <taxon>Staphylococcaceae</taxon>
        <taxon>Mammaliicoccus</taxon>
    </lineage>
</organism>
<feature type="transmembrane region" description="Helical" evidence="5">
    <location>
        <begin position="91"/>
        <end position="108"/>
    </location>
</feature>
<dbReference type="InterPro" id="IPR049453">
    <property type="entry name" value="Memb_transporter_dom"/>
</dbReference>
<feature type="transmembrane region" description="Helical" evidence="5">
    <location>
        <begin position="69"/>
        <end position="85"/>
    </location>
</feature>
<dbReference type="RefSeq" id="WP_216683232.1">
    <property type="nucleotide sequence ID" value="NZ_JAHLZN010000002.1"/>
</dbReference>
<comment type="caution">
    <text evidence="7">The sequence shown here is derived from an EMBL/GenBank/DDBJ whole genome shotgun (WGS) entry which is preliminary data.</text>
</comment>
<feature type="transmembrane region" description="Helical" evidence="5">
    <location>
        <begin position="336"/>
        <end position="360"/>
    </location>
</feature>